<dbReference type="EMBL" id="CP060412">
    <property type="protein sequence ID" value="QNK01840.1"/>
    <property type="molecule type" value="Genomic_DNA"/>
</dbReference>
<proteinExistence type="predicted"/>
<dbReference type="InterPro" id="IPR016181">
    <property type="entry name" value="Acyl_CoA_acyltransferase"/>
</dbReference>
<name>A0A7G8Q4Y2_9GAMM</name>
<dbReference type="Proteomes" id="UP000515873">
    <property type="component" value="Chromosome"/>
</dbReference>
<keyword evidence="2" id="KW-0808">Transferase</keyword>
<evidence type="ECO:0000259" key="1">
    <source>
        <dbReference type="PROSITE" id="PS51186"/>
    </source>
</evidence>
<organism evidence="2 3">
    <name type="scientific">Dyella telluris</name>
    <dbReference type="NCBI Taxonomy" id="2763498"/>
    <lineage>
        <taxon>Bacteria</taxon>
        <taxon>Pseudomonadati</taxon>
        <taxon>Pseudomonadota</taxon>
        <taxon>Gammaproteobacteria</taxon>
        <taxon>Lysobacterales</taxon>
        <taxon>Rhodanobacteraceae</taxon>
        <taxon>Dyella</taxon>
    </lineage>
</organism>
<dbReference type="CDD" id="cd04301">
    <property type="entry name" value="NAT_SF"/>
    <property type="match status" value="1"/>
</dbReference>
<dbReference type="InterPro" id="IPR000182">
    <property type="entry name" value="GNAT_dom"/>
</dbReference>
<dbReference type="RefSeq" id="WP_187057299.1">
    <property type="nucleotide sequence ID" value="NZ_CP060412.1"/>
</dbReference>
<feature type="domain" description="N-acetyltransferase" evidence="1">
    <location>
        <begin position="1"/>
        <end position="189"/>
    </location>
</feature>
<dbReference type="AlphaFoldDB" id="A0A7G8Q4Y2"/>
<evidence type="ECO:0000313" key="2">
    <source>
        <dbReference type="EMBL" id="QNK01840.1"/>
    </source>
</evidence>
<keyword evidence="3" id="KW-1185">Reference proteome</keyword>
<gene>
    <name evidence="2" type="ORF">H8F01_01280</name>
</gene>
<dbReference type="SUPFAM" id="SSF55729">
    <property type="entry name" value="Acyl-CoA N-acyltransferases (Nat)"/>
    <property type="match status" value="1"/>
</dbReference>
<dbReference type="KEGG" id="dtl:H8F01_01280"/>
<reference evidence="2 3" key="1">
    <citation type="submission" date="2020-08" db="EMBL/GenBank/DDBJ databases">
        <title>Dyella sp. G9 isolated from forest soil.</title>
        <authorList>
            <person name="Fu J."/>
            <person name="Qiu L."/>
        </authorList>
    </citation>
    <scope>NUCLEOTIDE SEQUENCE [LARGE SCALE GENOMIC DNA]</scope>
    <source>
        <strain evidence="2 3">G9</strain>
    </source>
</reference>
<evidence type="ECO:0000313" key="3">
    <source>
        <dbReference type="Proteomes" id="UP000515873"/>
    </source>
</evidence>
<dbReference type="Pfam" id="PF00583">
    <property type="entry name" value="Acetyltransf_1"/>
    <property type="match status" value="1"/>
</dbReference>
<dbReference type="GO" id="GO:0016747">
    <property type="term" value="F:acyltransferase activity, transferring groups other than amino-acyl groups"/>
    <property type="evidence" value="ECO:0007669"/>
    <property type="project" value="InterPro"/>
</dbReference>
<protein>
    <submittedName>
        <fullName evidence="2">GNAT family N-acetyltransferase</fullName>
    </submittedName>
</protein>
<accession>A0A7G8Q4Y2</accession>
<dbReference type="PROSITE" id="PS51186">
    <property type="entry name" value="GNAT"/>
    <property type="match status" value="1"/>
</dbReference>
<sequence length="198" mass="22852">MGVRILTSVGEAVRPHLPALARLRMTVFRDYPYLYDGDKGYEQRYLEAYARSRRSVFVLALDGEEVVGCSTGIPLVDEVPAIQQPFVERGMVLSEVFYFGESVLLPAYRGQGIGHRFFDAREHHARLLHGYRWTAFCAVERAANDSRQPPGYRPNDAFWTARGYQRQDDMFCTLDWTETGALESTRHRLRFWLRPLDA</sequence>
<dbReference type="Gene3D" id="3.40.630.30">
    <property type="match status" value="1"/>
</dbReference>